<dbReference type="Proteomes" id="UP000323454">
    <property type="component" value="Unassembled WGS sequence"/>
</dbReference>
<protein>
    <submittedName>
        <fullName evidence="3">Uncharacterized protein</fullName>
    </submittedName>
</protein>
<keyword evidence="4" id="KW-1185">Reference proteome</keyword>
<evidence type="ECO:0000256" key="2">
    <source>
        <dbReference type="SAM" id="Phobius"/>
    </source>
</evidence>
<keyword evidence="2" id="KW-0472">Membrane</keyword>
<accession>A0A5B2XKE0</accession>
<keyword evidence="2" id="KW-0812">Transmembrane</keyword>
<sequence>MTDHDLLRAALTERASRAPDPEVVLANTTIGIRRARSRRRATAVAGTVAIATAAIAAGVMVLDRQGPTQSAHQVQPATAPTQQSSTARQASPGQQLPTKPSVSATLPFTFTAPAGFRWDNWSVTPSASMVDLRNGTSQVNALLTPTAPRQGGHQGNAQPTTVRGSQAELRQLTPASGGPVTVQLVWQPAPGTWITVTSSSAELARSVADSITLTPSDPPEAGAVASLPAGLAVSYWGRGNAGMTTVMIGPDEFADKTMCATLNFRSGTAPNEVTTSGQGQRAPLSAPDADGVRHTPDGRILVRQLDQNHWAQASLGTSAVTAAQLRDIILAASAH</sequence>
<dbReference type="EMBL" id="VUOB01000014">
    <property type="protein sequence ID" value="KAA2263823.1"/>
    <property type="molecule type" value="Genomic_DNA"/>
</dbReference>
<organism evidence="3 4">
    <name type="scientific">Solihabitans fulvus</name>
    <dbReference type="NCBI Taxonomy" id="1892852"/>
    <lineage>
        <taxon>Bacteria</taxon>
        <taxon>Bacillati</taxon>
        <taxon>Actinomycetota</taxon>
        <taxon>Actinomycetes</taxon>
        <taxon>Pseudonocardiales</taxon>
        <taxon>Pseudonocardiaceae</taxon>
        <taxon>Solihabitans</taxon>
    </lineage>
</organism>
<dbReference type="OrthoDB" id="9831118at2"/>
<dbReference type="AlphaFoldDB" id="A0A5B2XKE0"/>
<evidence type="ECO:0000313" key="4">
    <source>
        <dbReference type="Proteomes" id="UP000323454"/>
    </source>
</evidence>
<reference evidence="3 4" key="1">
    <citation type="submission" date="2019-09" db="EMBL/GenBank/DDBJ databases">
        <title>Goodfellowia gen. nov., a new genus of the Pseudonocardineae related to Actinoalloteichus, containing Goodfellowia coeruleoviolacea gen. nov., comb. nov. gen. nov., comb. nov.</title>
        <authorList>
            <person name="Labeda D."/>
        </authorList>
    </citation>
    <scope>NUCLEOTIDE SEQUENCE [LARGE SCALE GENOMIC DNA]</scope>
    <source>
        <strain evidence="3 4">AN110305</strain>
    </source>
</reference>
<comment type="caution">
    <text evidence="3">The sequence shown here is derived from an EMBL/GenBank/DDBJ whole genome shotgun (WGS) entry which is preliminary data.</text>
</comment>
<feature type="region of interest" description="Disordered" evidence="1">
    <location>
        <begin position="67"/>
        <end position="104"/>
    </location>
</feature>
<dbReference type="RefSeq" id="WP_149849054.1">
    <property type="nucleotide sequence ID" value="NZ_VUOB01000014.1"/>
</dbReference>
<name>A0A5B2XKE0_9PSEU</name>
<evidence type="ECO:0000313" key="3">
    <source>
        <dbReference type="EMBL" id="KAA2263823.1"/>
    </source>
</evidence>
<reference evidence="3 4" key="2">
    <citation type="submission" date="2019-09" db="EMBL/GenBank/DDBJ databases">
        <authorList>
            <person name="Jin C."/>
        </authorList>
    </citation>
    <scope>NUCLEOTIDE SEQUENCE [LARGE SCALE GENOMIC DNA]</scope>
    <source>
        <strain evidence="3 4">AN110305</strain>
    </source>
</reference>
<feature type="compositionally biased region" description="Polar residues" evidence="1">
    <location>
        <begin position="155"/>
        <end position="164"/>
    </location>
</feature>
<proteinExistence type="predicted"/>
<feature type="region of interest" description="Disordered" evidence="1">
    <location>
        <begin position="267"/>
        <end position="292"/>
    </location>
</feature>
<feature type="compositionally biased region" description="Polar residues" evidence="1">
    <location>
        <begin position="267"/>
        <end position="279"/>
    </location>
</feature>
<evidence type="ECO:0000256" key="1">
    <source>
        <dbReference type="SAM" id="MobiDB-lite"/>
    </source>
</evidence>
<feature type="region of interest" description="Disordered" evidence="1">
    <location>
        <begin position="144"/>
        <end position="164"/>
    </location>
</feature>
<gene>
    <name evidence="3" type="ORF">F0L68_09130</name>
</gene>
<feature type="transmembrane region" description="Helical" evidence="2">
    <location>
        <begin position="41"/>
        <end position="62"/>
    </location>
</feature>
<keyword evidence="2" id="KW-1133">Transmembrane helix</keyword>